<dbReference type="CDD" id="cd17242">
    <property type="entry name" value="MobM_relaxase"/>
    <property type="match status" value="1"/>
</dbReference>
<accession>A0A0H5Q7Y5</accession>
<keyword evidence="3" id="KW-0614">Plasmid</keyword>
<protein>
    <submittedName>
        <fullName evidence="3">Uncharacterized protein</fullName>
    </submittedName>
</protein>
<name>A0A0H5Q7Y5_9ZZZZ</name>
<proteinExistence type="predicted"/>
<feature type="coiled-coil region" evidence="1">
    <location>
        <begin position="219"/>
        <end position="304"/>
    </location>
</feature>
<evidence type="ECO:0000256" key="2">
    <source>
        <dbReference type="SAM" id="MobiDB-lite"/>
    </source>
</evidence>
<dbReference type="AlphaFoldDB" id="A0A0H5Q7Y5"/>
<reference evidence="3" key="2">
    <citation type="submission" date="2015-07" db="EMBL/GenBank/DDBJ databases">
        <title>Plasmids, circular viruses and viroids from rat gut.</title>
        <authorList>
            <person name="Jorgensen T.J."/>
            <person name="Hansen M.A."/>
            <person name="Xu Z."/>
            <person name="Tabak M.A."/>
            <person name="Sorensen S.J."/>
            <person name="Hansen L.H."/>
        </authorList>
    </citation>
    <scope>NUCLEOTIDE SEQUENCE</scope>
    <source>
        <plasmid evidence="3">pRGFK1613</plasmid>
    </source>
</reference>
<dbReference type="EMBL" id="LN854124">
    <property type="protein sequence ID" value="CRY97509.1"/>
    <property type="molecule type" value="Genomic_DNA"/>
</dbReference>
<evidence type="ECO:0000256" key="1">
    <source>
        <dbReference type="SAM" id="Coils"/>
    </source>
</evidence>
<feature type="region of interest" description="Disordered" evidence="2">
    <location>
        <begin position="375"/>
        <end position="394"/>
    </location>
</feature>
<keyword evidence="1" id="KW-0175">Coiled coil</keyword>
<geneLocation type="plasmid" evidence="3">
    <name>pRGFK1613</name>
</geneLocation>
<dbReference type="CDD" id="cd06503">
    <property type="entry name" value="ATP-synt_Fo_b"/>
    <property type="match status" value="1"/>
</dbReference>
<sequence length="415" mass="47238">MASVDWMKCKGGRDAKAKFWHCDEQKRLEHEHSNKQIDKTRTHLNMSFGAFEDGYDAVCKLYDETIAELDAQPGANKRRDRVTCVGWTLPAPEGMSEEQAREWIVDAYETLKARYGDCMLGGTAHFDEVHEYRDAETGEKRQSRPHLHVYAVPIVDGKLNGKSFTARRNMLAMNSAIERMTQEDFPGFKFQNGTKKKSRKSVEELKNQSAVAEVVAEAKAEAAKIVESARNQADLLEAKASENLYESEERLRDAQKRSDELISDAESKAEEIIDRAEKTAQKASEAVQKEREEVQAEREGVERARHALSSVYANMLKETEYYDKAKLAYIVAKNQTGLQSAEEYMKKRGVRLKDGTRETIYDGYAREVLKPQAERIAKRDAEPEKHAENVRQLKRRVVDLHISTDDGKNDRGLGD</sequence>
<organism evidence="3">
    <name type="scientific">uncultured prokaryote</name>
    <dbReference type="NCBI Taxonomy" id="198431"/>
    <lineage>
        <taxon>unclassified sequences</taxon>
        <taxon>environmental samples</taxon>
    </lineage>
</organism>
<dbReference type="Gene3D" id="3.30.930.30">
    <property type="match status" value="1"/>
</dbReference>
<reference evidence="3" key="1">
    <citation type="submission" date="2015-06" db="EMBL/GenBank/DDBJ databases">
        <authorList>
            <person name="Joergensen T."/>
        </authorList>
    </citation>
    <scope>NUCLEOTIDE SEQUENCE</scope>
    <source>
        <plasmid evidence="3">pRGFK1613</plasmid>
    </source>
</reference>
<evidence type="ECO:0000313" key="3">
    <source>
        <dbReference type="EMBL" id="CRY97509.1"/>
    </source>
</evidence>